<gene>
    <name evidence="2" type="ORF">WBAD_0792</name>
</gene>
<keyword evidence="1" id="KW-1133">Transmembrane helix</keyword>
<feature type="transmembrane region" description="Helical" evidence="1">
    <location>
        <begin position="42"/>
        <end position="68"/>
    </location>
</feature>
<keyword evidence="1" id="KW-0472">Membrane</keyword>
<reference evidence="2" key="1">
    <citation type="submission" date="2018-04" db="EMBL/GenBank/DDBJ databases">
        <authorList>
            <person name="Go L.Y."/>
            <person name="Mitchell J.A."/>
        </authorList>
    </citation>
    <scope>NUCLEOTIDE SEQUENCE</scope>
    <source>
        <strain evidence="2">WBAD</strain>
    </source>
</reference>
<dbReference type="EMBL" id="OUNE01000135">
    <property type="protein sequence ID" value="SPP33242.1"/>
    <property type="molecule type" value="Genomic_DNA"/>
</dbReference>
<sequence length="154" mass="15961">MGKFEKIKKKYLEEGLWSAAKEVPVQGCNLVKENPYKTSATFAAIALVTSLTAAYFLSPAYAAFVGTVGTKAATLVSPAITAMSTFAIAHPLVASLVVLAAVAALITATVLAYKNSVQAGKIEEASKLLEGKKPGSEIEVDGLQKIFGVSAPAV</sequence>
<keyword evidence="1" id="KW-0812">Transmembrane</keyword>
<evidence type="ECO:0000256" key="1">
    <source>
        <dbReference type="SAM" id="Phobius"/>
    </source>
</evidence>
<evidence type="ECO:0000313" key="2">
    <source>
        <dbReference type="EMBL" id="SPP33242.1"/>
    </source>
</evidence>
<protein>
    <submittedName>
        <fullName evidence="2">Uncharacterized protein</fullName>
    </submittedName>
</protein>
<proteinExistence type="predicted"/>
<name>A0A3B0JDB8_9RICK</name>
<organism evidence="2">
    <name type="scientific">Wolbachia endosymbiont of Aleurodicus dispersus</name>
    <dbReference type="NCBI Taxonomy" id="1288877"/>
    <lineage>
        <taxon>Bacteria</taxon>
        <taxon>Pseudomonadati</taxon>
        <taxon>Pseudomonadota</taxon>
        <taxon>Alphaproteobacteria</taxon>
        <taxon>Rickettsiales</taxon>
        <taxon>Anaplasmataceae</taxon>
        <taxon>Wolbachieae</taxon>
        <taxon>Wolbachia</taxon>
    </lineage>
</organism>
<feature type="transmembrane region" description="Helical" evidence="1">
    <location>
        <begin position="88"/>
        <end position="113"/>
    </location>
</feature>
<dbReference type="AlphaFoldDB" id="A0A3B0JDB8"/>
<accession>A0A3B0JDB8</accession>